<protein>
    <recommendedName>
        <fullName evidence="3">Reverse transcriptase Ty1/copia-type domain-containing protein</fullName>
    </recommendedName>
</protein>
<dbReference type="Proteomes" id="UP000257109">
    <property type="component" value="Unassembled WGS sequence"/>
</dbReference>
<keyword evidence="2" id="KW-1185">Reference proteome</keyword>
<evidence type="ECO:0000313" key="2">
    <source>
        <dbReference type="Proteomes" id="UP000257109"/>
    </source>
</evidence>
<evidence type="ECO:0000313" key="1">
    <source>
        <dbReference type="EMBL" id="RDY03602.1"/>
    </source>
</evidence>
<accession>A0A371HLN8</accession>
<organism evidence="1 2">
    <name type="scientific">Mucuna pruriens</name>
    <name type="common">Velvet bean</name>
    <name type="synonym">Dolichos pruriens</name>
    <dbReference type="NCBI Taxonomy" id="157652"/>
    <lineage>
        <taxon>Eukaryota</taxon>
        <taxon>Viridiplantae</taxon>
        <taxon>Streptophyta</taxon>
        <taxon>Embryophyta</taxon>
        <taxon>Tracheophyta</taxon>
        <taxon>Spermatophyta</taxon>
        <taxon>Magnoliopsida</taxon>
        <taxon>eudicotyledons</taxon>
        <taxon>Gunneridae</taxon>
        <taxon>Pentapetalae</taxon>
        <taxon>rosids</taxon>
        <taxon>fabids</taxon>
        <taxon>Fabales</taxon>
        <taxon>Fabaceae</taxon>
        <taxon>Papilionoideae</taxon>
        <taxon>50 kb inversion clade</taxon>
        <taxon>NPAAA clade</taxon>
        <taxon>indigoferoid/millettioid clade</taxon>
        <taxon>Phaseoleae</taxon>
        <taxon>Mucuna</taxon>
    </lineage>
</organism>
<dbReference type="AlphaFoldDB" id="A0A371HLN8"/>
<proteinExistence type="predicted"/>
<comment type="caution">
    <text evidence="1">The sequence shown here is derived from an EMBL/GenBank/DDBJ whole genome shotgun (WGS) entry which is preliminary data.</text>
</comment>
<name>A0A371HLN8_MUCPR</name>
<sequence>MVREQPLCLSKTFYVAKLTLLEFFCHYLQNLDRPLQQLDVKNVFLNGDLEVEVYMESPPVQHDETKHVEIERHCLKMANASLICMAFVPTTQVANILTKGLFKPTFEFFISMLGMIDTYAQT</sequence>
<dbReference type="OrthoDB" id="414945at2759"/>
<reference evidence="1" key="1">
    <citation type="submission" date="2018-05" db="EMBL/GenBank/DDBJ databases">
        <title>Draft genome of Mucuna pruriens seed.</title>
        <authorList>
            <person name="Nnadi N.E."/>
            <person name="Vos R."/>
            <person name="Hasami M.H."/>
            <person name="Devisetty U.K."/>
            <person name="Aguiy J.C."/>
        </authorList>
    </citation>
    <scope>NUCLEOTIDE SEQUENCE [LARGE SCALE GENOMIC DNA]</scope>
    <source>
        <strain evidence="1">JCA_2017</strain>
    </source>
</reference>
<gene>
    <name evidence="1" type="ORF">CR513_12803</name>
</gene>
<evidence type="ECO:0008006" key="3">
    <source>
        <dbReference type="Google" id="ProtNLM"/>
    </source>
</evidence>
<dbReference type="EMBL" id="QJKJ01002262">
    <property type="protein sequence ID" value="RDY03602.1"/>
    <property type="molecule type" value="Genomic_DNA"/>
</dbReference>
<feature type="non-terminal residue" evidence="1">
    <location>
        <position position="1"/>
    </location>
</feature>